<feature type="region of interest" description="Disordered" evidence="2">
    <location>
        <begin position="118"/>
        <end position="228"/>
    </location>
</feature>
<evidence type="ECO:0000256" key="2">
    <source>
        <dbReference type="SAM" id="MobiDB-lite"/>
    </source>
</evidence>
<sequence>MASTPKQSDGKLPSNNNGSGGKRKKSRGSRGSYLSKWLDRTMSHIQETTPSSEMYDSFVGPTVRDTIWPGSQFSPGYDSYKYNIYGSEPLSLPSLPTYYNPMMPLPPYSDYRVIQNENKGVQVQRPRPRRRSENKAEEVSSTPADATPTSQNNYLQPKNFTDSQDFTSLPPIVTSMADTNSNSDTQNDKDDASQARRFSDPCVGGLPDVAQPANGDIESGSESGSGLSGSQVGGRLLACLLDQISALKMANDRLNKDLQEMRAELDAVRQHNGYFPKGPNSMGPATNINGMGGQYSPGFVTDLVREIRDAARMREEAMYARLRALVLERTDNGLASAEVKLAERTLEEIRSSLRASEADKRRMMDRILKLEDELRVFRLATGFDPNEVRLNGSAEDAECERLRLRKDLADARRAKINAEEHALKLERLVTQLRSKFNGLQITNGPDSLPSDNEPDARIRRISNSTNNSTNNLTNLPNNLTNNLNNTTANSTVVFGPVTDL</sequence>
<proteinExistence type="predicted"/>
<dbReference type="GeneID" id="112058364"/>
<organism evidence="3 4">
    <name type="scientific">Bicyclus anynana</name>
    <name type="common">Squinting bush brown butterfly</name>
    <dbReference type="NCBI Taxonomy" id="110368"/>
    <lineage>
        <taxon>Eukaryota</taxon>
        <taxon>Metazoa</taxon>
        <taxon>Ecdysozoa</taxon>
        <taxon>Arthropoda</taxon>
        <taxon>Hexapoda</taxon>
        <taxon>Insecta</taxon>
        <taxon>Pterygota</taxon>
        <taxon>Neoptera</taxon>
        <taxon>Endopterygota</taxon>
        <taxon>Lepidoptera</taxon>
        <taxon>Glossata</taxon>
        <taxon>Ditrysia</taxon>
        <taxon>Papilionoidea</taxon>
        <taxon>Nymphalidae</taxon>
        <taxon>Satyrinae</taxon>
        <taxon>Satyrini</taxon>
        <taxon>Mycalesina</taxon>
        <taxon>Bicyclus</taxon>
    </lineage>
</organism>
<dbReference type="Proteomes" id="UP001652582">
    <property type="component" value="Chromosome 21"/>
</dbReference>
<dbReference type="AlphaFoldDB" id="A0A6J1PB64"/>
<accession>A0A6J1PB64</accession>
<evidence type="ECO:0000313" key="4">
    <source>
        <dbReference type="RefSeq" id="XP_023954903.1"/>
    </source>
</evidence>
<name>A0A6J1PB64_BICAN</name>
<dbReference type="KEGG" id="bany:112058364"/>
<reference evidence="4" key="1">
    <citation type="submission" date="2025-08" db="UniProtKB">
        <authorList>
            <consortium name="RefSeq"/>
        </authorList>
    </citation>
    <scope>IDENTIFICATION</scope>
</reference>
<keyword evidence="1" id="KW-0175">Coiled coil</keyword>
<dbReference type="OrthoDB" id="6621649at2759"/>
<feature type="compositionally biased region" description="Polar residues" evidence="2">
    <location>
        <begin position="139"/>
        <end position="167"/>
    </location>
</feature>
<protein>
    <submittedName>
        <fullName evidence="4">Uncharacterized protein LOC112058364 isoform X1</fullName>
    </submittedName>
</protein>
<evidence type="ECO:0000313" key="3">
    <source>
        <dbReference type="Proteomes" id="UP001652582"/>
    </source>
</evidence>
<dbReference type="RefSeq" id="XP_023954903.1">
    <property type="nucleotide sequence ID" value="XM_024099135.2"/>
</dbReference>
<keyword evidence="3" id="KW-1185">Reference proteome</keyword>
<feature type="compositionally biased region" description="Basic and acidic residues" evidence="2">
    <location>
        <begin position="186"/>
        <end position="199"/>
    </location>
</feature>
<feature type="coiled-coil region" evidence="1">
    <location>
        <begin position="237"/>
        <end position="271"/>
    </location>
</feature>
<feature type="compositionally biased region" description="Polar residues" evidence="2">
    <location>
        <begin position="176"/>
        <end position="185"/>
    </location>
</feature>
<feature type="coiled-coil region" evidence="1">
    <location>
        <begin position="339"/>
        <end position="428"/>
    </location>
</feature>
<evidence type="ECO:0000256" key="1">
    <source>
        <dbReference type="SAM" id="Coils"/>
    </source>
</evidence>
<gene>
    <name evidence="4" type="primary">LOC112058364</name>
</gene>
<feature type="region of interest" description="Disordered" evidence="2">
    <location>
        <begin position="1"/>
        <end position="33"/>
    </location>
</feature>